<evidence type="ECO:0000313" key="2">
    <source>
        <dbReference type="EMBL" id="RDH45215.1"/>
    </source>
</evidence>
<accession>A0A4P9VP11</accession>
<dbReference type="AlphaFoldDB" id="A0A4P9VP11"/>
<dbReference type="Gene3D" id="3.40.190.10">
    <property type="entry name" value="Periplasmic binding protein-like II"/>
    <property type="match status" value="2"/>
</dbReference>
<reference evidence="2 3" key="1">
    <citation type="submission" date="2017-04" db="EMBL/GenBank/DDBJ databases">
        <title>Draft genome sequence of Zooshikella ganghwensis VG4 isolated from Red Sea sediments.</title>
        <authorList>
            <person name="Rehman Z."/>
            <person name="Alam I."/>
            <person name="Kamau A."/>
            <person name="Bajic V."/>
            <person name="Leiknes T."/>
        </authorList>
    </citation>
    <scope>NUCLEOTIDE SEQUENCE [LARGE SCALE GENOMIC DNA]</scope>
    <source>
        <strain evidence="2 3">VG4</strain>
    </source>
</reference>
<dbReference type="PANTHER" id="PTHR38834:SF3">
    <property type="entry name" value="SOLUTE-BINDING PROTEIN FAMILY 3_N-TERMINAL DOMAIN-CONTAINING PROTEIN"/>
    <property type="match status" value="1"/>
</dbReference>
<comment type="caution">
    <text evidence="2">The sequence shown here is derived from an EMBL/GenBank/DDBJ whole genome shotgun (WGS) entry which is preliminary data.</text>
</comment>
<organism evidence="2 3">
    <name type="scientific">Zooshikella ganghwensis</name>
    <dbReference type="NCBI Taxonomy" id="202772"/>
    <lineage>
        <taxon>Bacteria</taxon>
        <taxon>Pseudomonadati</taxon>
        <taxon>Pseudomonadota</taxon>
        <taxon>Gammaproteobacteria</taxon>
        <taxon>Oceanospirillales</taxon>
        <taxon>Zooshikellaceae</taxon>
        <taxon>Zooshikella</taxon>
    </lineage>
</organism>
<dbReference type="Proteomes" id="UP000257039">
    <property type="component" value="Unassembled WGS sequence"/>
</dbReference>
<feature type="signal peptide" evidence="1">
    <location>
        <begin position="1"/>
        <end position="24"/>
    </location>
</feature>
<dbReference type="EMBL" id="NDXW01000001">
    <property type="protein sequence ID" value="RDH45215.1"/>
    <property type="molecule type" value="Genomic_DNA"/>
</dbReference>
<dbReference type="SUPFAM" id="SSF53850">
    <property type="entry name" value="Periplasmic binding protein-like II"/>
    <property type="match status" value="1"/>
</dbReference>
<evidence type="ECO:0000313" key="3">
    <source>
        <dbReference type="Proteomes" id="UP000257039"/>
    </source>
</evidence>
<keyword evidence="3" id="KW-1185">Reference proteome</keyword>
<protein>
    <submittedName>
        <fullName evidence="2">Uncharacterized protein</fullName>
    </submittedName>
</protein>
<gene>
    <name evidence="2" type="ORF">B9G39_18185</name>
</gene>
<evidence type="ECO:0000256" key="1">
    <source>
        <dbReference type="SAM" id="SignalP"/>
    </source>
</evidence>
<dbReference type="PANTHER" id="PTHR38834">
    <property type="entry name" value="PERIPLASMIC SUBSTRATE BINDING PROTEIN FAMILY 3"/>
    <property type="match status" value="1"/>
</dbReference>
<feature type="chain" id="PRO_5020211564" evidence="1">
    <location>
        <begin position="25"/>
        <end position="248"/>
    </location>
</feature>
<name>A0A4P9VP11_9GAMM</name>
<proteinExistence type="predicted"/>
<sequence>MTKAKSVVTLLLLAQLSVSKHLFATTVSVYGLEAMPYCGVIDGKPVGIAVDILNEATKYGAPNFKFSFDVPWPRAILRVQQSKNELVAIIPFTRSPIREDKFKWIAEIMPTEYRFYTYNRASPIQSIDEIKNETIGVVHGHAIISMLEKLELKLDSGAKTAKTNALKMINKRYNIIADSDVIVLYSWKEIGQSTSDLQQGPSIGAIKRVYIATGLHFPDNVAESIFDAVDTMRNNDQVQKIYDKWLRH</sequence>
<dbReference type="RefSeq" id="WP_094788209.1">
    <property type="nucleotide sequence ID" value="NZ_NDXW01000001.1"/>
</dbReference>
<keyword evidence="1" id="KW-0732">Signal</keyword>